<reference evidence="1" key="1">
    <citation type="submission" date="2022-09" db="EMBL/GenBank/DDBJ databases">
        <title>Complete genome sequence of Rossellomorea vietnamensis strain RL-WG62, a newly isolated PGPR with the potential for plant salinity stress alleviation.</title>
        <authorList>
            <person name="Ren L."/>
            <person name="Wang G."/>
            <person name="Hu H."/>
        </authorList>
    </citation>
    <scope>NUCLEOTIDE SEQUENCE</scope>
    <source>
        <strain evidence="1">RL-WG62</strain>
    </source>
</reference>
<gene>
    <name evidence="1" type="ORF">N5C46_09065</name>
</gene>
<evidence type="ECO:0000313" key="2">
    <source>
        <dbReference type="Proteomes" id="UP001064027"/>
    </source>
</evidence>
<sequence length="82" mass="9676">MNNLFFLPIGIGVWIEKRVGTGVRGIIGYLIIYMIITFGFSLITDGIGSTFINRMFYFFNTYLCLGMLYVIFHYWKRNERND</sequence>
<dbReference type="Proteomes" id="UP001064027">
    <property type="component" value="Chromosome"/>
</dbReference>
<organism evidence="1 2">
    <name type="scientific">Rossellomorea vietnamensis</name>
    <dbReference type="NCBI Taxonomy" id="218284"/>
    <lineage>
        <taxon>Bacteria</taxon>
        <taxon>Bacillati</taxon>
        <taxon>Bacillota</taxon>
        <taxon>Bacilli</taxon>
        <taxon>Bacillales</taxon>
        <taxon>Bacillaceae</taxon>
        <taxon>Rossellomorea</taxon>
    </lineage>
</organism>
<protein>
    <submittedName>
        <fullName evidence="1">Uncharacterized protein</fullName>
    </submittedName>
</protein>
<proteinExistence type="predicted"/>
<keyword evidence="2" id="KW-1185">Reference proteome</keyword>
<evidence type="ECO:0000313" key="1">
    <source>
        <dbReference type="EMBL" id="UXH46177.1"/>
    </source>
</evidence>
<dbReference type="EMBL" id="CP104558">
    <property type="protein sequence ID" value="UXH46177.1"/>
    <property type="molecule type" value="Genomic_DNA"/>
</dbReference>
<accession>A0ACD4CCG3</accession>
<name>A0ACD4CCG3_9BACI</name>